<evidence type="ECO:0000259" key="16">
    <source>
        <dbReference type="SMART" id="SM00861"/>
    </source>
</evidence>
<evidence type="ECO:0000256" key="7">
    <source>
        <dbReference type="ARBA" id="ARBA00011738"/>
    </source>
</evidence>
<dbReference type="SUPFAM" id="SSF52922">
    <property type="entry name" value="TK C-terminal domain-like"/>
    <property type="match status" value="1"/>
</dbReference>
<evidence type="ECO:0000256" key="9">
    <source>
        <dbReference type="ARBA" id="ARBA00022679"/>
    </source>
</evidence>
<evidence type="ECO:0000256" key="4">
    <source>
        <dbReference type="ARBA" id="ARBA00001946"/>
    </source>
</evidence>
<dbReference type="Pfam" id="PF22613">
    <property type="entry name" value="Transketolase_C_1"/>
    <property type="match status" value="1"/>
</dbReference>
<dbReference type="GO" id="GO:0005829">
    <property type="term" value="C:cytosol"/>
    <property type="evidence" value="ECO:0007669"/>
    <property type="project" value="TreeGrafter"/>
</dbReference>
<dbReference type="FunFam" id="3.40.50.970:FF:000004">
    <property type="entry name" value="Transketolase"/>
    <property type="match status" value="1"/>
</dbReference>
<evidence type="ECO:0000313" key="17">
    <source>
        <dbReference type="EMBL" id="CAB5119452.1"/>
    </source>
</evidence>
<dbReference type="Gene3D" id="3.40.50.920">
    <property type="match status" value="1"/>
</dbReference>
<keyword evidence="10" id="KW-0479">Metal-binding</keyword>
<dbReference type="InterPro" id="IPR033247">
    <property type="entry name" value="Transketolase_fam"/>
</dbReference>
<evidence type="ECO:0000256" key="8">
    <source>
        <dbReference type="ARBA" id="ARBA00013152"/>
    </source>
</evidence>
<evidence type="ECO:0000256" key="10">
    <source>
        <dbReference type="ARBA" id="ARBA00022723"/>
    </source>
</evidence>
<comment type="cofactor">
    <cofactor evidence="2">
        <name>Mn(2+)</name>
        <dbReference type="ChEBI" id="CHEBI:29035"/>
    </cofactor>
</comment>
<comment type="cofactor">
    <cofactor evidence="3">
        <name>Co(2+)</name>
        <dbReference type="ChEBI" id="CHEBI:48828"/>
    </cofactor>
</comment>
<gene>
    <name evidence="17" type="ORF">UFOPK4422_00599</name>
</gene>
<dbReference type="PANTHER" id="PTHR43522">
    <property type="entry name" value="TRANSKETOLASE"/>
    <property type="match status" value="1"/>
</dbReference>
<feature type="domain" description="Transketolase-like pyrimidine-binding" evidence="16">
    <location>
        <begin position="351"/>
        <end position="521"/>
    </location>
</feature>
<comment type="cofactor">
    <cofactor evidence="5">
        <name>thiamine diphosphate</name>
        <dbReference type="ChEBI" id="CHEBI:58937"/>
    </cofactor>
</comment>
<dbReference type="PROSITE" id="PS00802">
    <property type="entry name" value="TRANSKETOLASE_2"/>
    <property type="match status" value="1"/>
</dbReference>
<dbReference type="CDD" id="cd07033">
    <property type="entry name" value="TPP_PYR_DXS_TK_like"/>
    <property type="match status" value="1"/>
</dbReference>
<comment type="cofactor">
    <cofactor evidence="4">
        <name>Mg(2+)</name>
        <dbReference type="ChEBI" id="CHEBI:18420"/>
    </cofactor>
</comment>
<dbReference type="InterPro" id="IPR020826">
    <property type="entry name" value="Transketolase_BS"/>
</dbReference>
<dbReference type="InterPro" id="IPR005478">
    <property type="entry name" value="Transketolase_bac-like"/>
</dbReference>
<keyword evidence="9" id="KW-0808">Transferase</keyword>
<proteinExistence type="inferred from homology"/>
<keyword evidence="13" id="KW-0786">Thiamine pyrophosphate</keyword>
<dbReference type="InterPro" id="IPR029061">
    <property type="entry name" value="THDP-binding"/>
</dbReference>
<accession>A0A6J7VXI8</accession>
<dbReference type="Gene3D" id="3.40.50.970">
    <property type="match status" value="2"/>
</dbReference>
<dbReference type="AlphaFoldDB" id="A0A6J7VXI8"/>
<dbReference type="FunFam" id="3.40.50.970:FF:000045">
    <property type="entry name" value="Transketolase"/>
    <property type="match status" value="1"/>
</dbReference>
<comment type="subunit">
    <text evidence="7">Homodimer.</text>
</comment>
<evidence type="ECO:0000256" key="5">
    <source>
        <dbReference type="ARBA" id="ARBA00001964"/>
    </source>
</evidence>
<dbReference type="InterPro" id="IPR005474">
    <property type="entry name" value="Transketolase_N"/>
</dbReference>
<evidence type="ECO:0000256" key="14">
    <source>
        <dbReference type="ARBA" id="ARBA00049473"/>
    </source>
</evidence>
<feature type="region of interest" description="Disordered" evidence="15">
    <location>
        <begin position="376"/>
        <end position="397"/>
    </location>
</feature>
<evidence type="ECO:0000256" key="11">
    <source>
        <dbReference type="ARBA" id="ARBA00022837"/>
    </source>
</evidence>
<comment type="cofactor">
    <cofactor evidence="1">
        <name>Ca(2+)</name>
        <dbReference type="ChEBI" id="CHEBI:29108"/>
    </cofactor>
</comment>
<comment type="catalytic activity">
    <reaction evidence="14">
        <text>D-sedoheptulose 7-phosphate + D-glyceraldehyde 3-phosphate = aldehydo-D-ribose 5-phosphate + D-xylulose 5-phosphate</text>
        <dbReference type="Rhea" id="RHEA:10508"/>
        <dbReference type="ChEBI" id="CHEBI:57483"/>
        <dbReference type="ChEBI" id="CHEBI:57737"/>
        <dbReference type="ChEBI" id="CHEBI:58273"/>
        <dbReference type="ChEBI" id="CHEBI:59776"/>
        <dbReference type="EC" id="2.2.1.1"/>
    </reaction>
</comment>
<dbReference type="InterPro" id="IPR055152">
    <property type="entry name" value="Transketolase-like_C_2"/>
</dbReference>
<dbReference type="EC" id="2.2.1.1" evidence="8"/>
<dbReference type="Pfam" id="PF02779">
    <property type="entry name" value="Transket_pyr"/>
    <property type="match status" value="1"/>
</dbReference>
<reference evidence="17" key="1">
    <citation type="submission" date="2020-05" db="EMBL/GenBank/DDBJ databases">
        <authorList>
            <person name="Chiriac C."/>
            <person name="Salcher M."/>
            <person name="Ghai R."/>
            <person name="Kavagutti S V."/>
        </authorList>
    </citation>
    <scope>NUCLEOTIDE SEQUENCE</scope>
</reference>
<dbReference type="GO" id="GO:0006098">
    <property type="term" value="P:pentose-phosphate shunt"/>
    <property type="evidence" value="ECO:0007669"/>
    <property type="project" value="TreeGrafter"/>
</dbReference>
<protein>
    <recommendedName>
        <fullName evidence="8">transketolase</fullName>
        <ecNumber evidence="8">2.2.1.1</ecNumber>
    </recommendedName>
</protein>
<dbReference type="GO" id="GO:0004802">
    <property type="term" value="F:transketolase activity"/>
    <property type="evidence" value="ECO:0007669"/>
    <property type="project" value="UniProtKB-EC"/>
</dbReference>
<dbReference type="PANTHER" id="PTHR43522:SF2">
    <property type="entry name" value="TRANSKETOLASE 1-RELATED"/>
    <property type="match status" value="1"/>
</dbReference>
<evidence type="ECO:0000256" key="15">
    <source>
        <dbReference type="SAM" id="MobiDB-lite"/>
    </source>
</evidence>
<evidence type="ECO:0000256" key="6">
    <source>
        <dbReference type="ARBA" id="ARBA00007131"/>
    </source>
</evidence>
<keyword evidence="12" id="KW-0460">Magnesium</keyword>
<evidence type="ECO:0000256" key="3">
    <source>
        <dbReference type="ARBA" id="ARBA00001941"/>
    </source>
</evidence>
<dbReference type="SUPFAM" id="SSF52518">
    <property type="entry name" value="Thiamin diphosphate-binding fold (THDP-binding)"/>
    <property type="match status" value="2"/>
</dbReference>
<evidence type="ECO:0000256" key="13">
    <source>
        <dbReference type="ARBA" id="ARBA00023052"/>
    </source>
</evidence>
<evidence type="ECO:0000256" key="2">
    <source>
        <dbReference type="ARBA" id="ARBA00001936"/>
    </source>
</evidence>
<organism evidence="17">
    <name type="scientific">freshwater metagenome</name>
    <dbReference type="NCBI Taxonomy" id="449393"/>
    <lineage>
        <taxon>unclassified sequences</taxon>
        <taxon>metagenomes</taxon>
        <taxon>ecological metagenomes</taxon>
    </lineage>
</organism>
<name>A0A6J7VXI8_9ZZZZ</name>
<dbReference type="EMBL" id="CAFBRX010000046">
    <property type="protein sequence ID" value="CAB5119452.1"/>
    <property type="molecule type" value="Genomic_DNA"/>
</dbReference>
<dbReference type="Pfam" id="PF00456">
    <property type="entry name" value="Transketolase_N"/>
    <property type="match status" value="1"/>
</dbReference>
<keyword evidence="11" id="KW-0106">Calcium</keyword>
<dbReference type="GO" id="GO:0046872">
    <property type="term" value="F:metal ion binding"/>
    <property type="evidence" value="ECO:0007669"/>
    <property type="project" value="UniProtKB-KW"/>
</dbReference>
<evidence type="ECO:0000256" key="12">
    <source>
        <dbReference type="ARBA" id="ARBA00022842"/>
    </source>
</evidence>
<dbReference type="NCBIfam" id="TIGR00232">
    <property type="entry name" value="tktlase_bact"/>
    <property type="match status" value="1"/>
</dbReference>
<comment type="similarity">
    <text evidence="6">Belongs to the transketolase family.</text>
</comment>
<dbReference type="InterPro" id="IPR009014">
    <property type="entry name" value="Transketo_C/PFOR_II"/>
</dbReference>
<dbReference type="SMART" id="SM00861">
    <property type="entry name" value="Transket_pyr"/>
    <property type="match status" value="1"/>
</dbReference>
<evidence type="ECO:0000256" key="1">
    <source>
        <dbReference type="ARBA" id="ARBA00001913"/>
    </source>
</evidence>
<dbReference type="InterPro" id="IPR005475">
    <property type="entry name" value="Transketolase-like_Pyr-bd"/>
</dbReference>
<dbReference type="CDD" id="cd02012">
    <property type="entry name" value="TPP_TK"/>
    <property type="match status" value="1"/>
</dbReference>
<sequence length="656" mass="69953">MPTHLTLALDTAAVNIARGFAMDAPLKAKSGHQGTAMALAPLAHVLYSRVMKHDPTDSLWPDRDRFILSAGHASILQYSMLFLQGYGLEMSDIQAFRQWGSATPGHPERGHTAGVEVTTGPLGQGFANGVGLALAERHLRARFGTEVCDHHTYVVAGDGCLMEGVSHEAASLAGHQKLGRLIVVFDDNQITIDGGTNLSCSDDVALRFSSYGWSVSNLGAIGDDLDALESALTVARESNDDRPKLLILRTQVGFPSPDWTGKHEAHGNPFNAEHVTRTKQAMNIPDESFWAPLDVVAACRESAKVRGAQQRLAWEGRLEASPLKQEWTAAWNGGLRDWQDALPNFALGESIATRVAVQKVFDAVLPKQPGLVSGSADLTGNTGTKLSGQTPMSAENPQGRQVYYGVREHAMGSAMVGMALHGGVYPIGGTFFVFFDYMKPPIRLAALSKAKCLFVFSHDSVGVGEDGPTHQPIEHLAALRAIPDLQVIRPCDANETAQAVRFAFEHDGPTALILSRQNLPVLTDGSAVAHGAGIVRQPAGKADVVIVATGSELHVALQAADDLLAMGIDAQVVSLPSWDRFAAFRATNPVEADKILPGDVETVSVEAGATFGWQLFADSCVGIDRFGASAPGSEALDRLGINPLNVVSAVKKLLQR</sequence>